<evidence type="ECO:0000313" key="2">
    <source>
        <dbReference type="EMBL" id="MBU9723623.1"/>
    </source>
</evidence>
<comment type="caution">
    <text evidence="2">The sequence shown here is derived from an EMBL/GenBank/DDBJ whole genome shotgun (WGS) entry which is preliminary data.</text>
</comment>
<dbReference type="RefSeq" id="WP_088075945.1">
    <property type="nucleotide sequence ID" value="NZ_JAHQCR010000083.1"/>
</dbReference>
<evidence type="ECO:0000256" key="1">
    <source>
        <dbReference type="SAM" id="Coils"/>
    </source>
</evidence>
<sequence length="223" mass="26576">MSNKYQKIIKNKDDKITQLNQKVLHYRSELEKYKRQIINLAKQGKQLEPEETLEEKREDLFKEEFEKNVLPVQSYFSYSSFFEGSVEEENRVDIFGNFVFQNISDQVFIEPVICFRVKPIGKVNFGGKISAKQPLTDDYLIEENEEWTYSQKNWRETVNGKGEHWIKPLHFQELKPFETRKFSNFNISVEHSPEYSHYLIEGFFYARNYKKGIPAVNSISLYL</sequence>
<keyword evidence="3" id="KW-1185">Reference proteome</keyword>
<feature type="coiled-coil region" evidence="1">
    <location>
        <begin position="16"/>
        <end position="43"/>
    </location>
</feature>
<reference evidence="2 3" key="1">
    <citation type="submission" date="2021-06" db="EMBL/GenBank/DDBJ databases">
        <title>Bacillus sp. RD4P76, an endophyte from a halophyte.</title>
        <authorList>
            <person name="Sun J.-Q."/>
        </authorList>
    </citation>
    <scope>NUCLEOTIDE SEQUENCE [LARGE SCALE GENOMIC DNA]</scope>
    <source>
        <strain evidence="2 3">JCM 17098</strain>
    </source>
</reference>
<name>A0ABS6JYE6_9BACI</name>
<organism evidence="2 3">
    <name type="scientific">Evansella alkalicola</name>
    <dbReference type="NCBI Taxonomy" id="745819"/>
    <lineage>
        <taxon>Bacteria</taxon>
        <taxon>Bacillati</taxon>
        <taxon>Bacillota</taxon>
        <taxon>Bacilli</taxon>
        <taxon>Bacillales</taxon>
        <taxon>Bacillaceae</taxon>
        <taxon>Evansella</taxon>
    </lineage>
</organism>
<gene>
    <name evidence="2" type="ORF">KS407_19580</name>
</gene>
<dbReference type="Proteomes" id="UP000790580">
    <property type="component" value="Unassembled WGS sequence"/>
</dbReference>
<dbReference type="EMBL" id="JAHQCR010000083">
    <property type="protein sequence ID" value="MBU9723623.1"/>
    <property type="molecule type" value="Genomic_DNA"/>
</dbReference>
<protein>
    <submittedName>
        <fullName evidence="2">Uncharacterized protein</fullName>
    </submittedName>
</protein>
<keyword evidence="1" id="KW-0175">Coiled coil</keyword>
<accession>A0ABS6JYE6</accession>
<proteinExistence type="predicted"/>
<evidence type="ECO:0000313" key="3">
    <source>
        <dbReference type="Proteomes" id="UP000790580"/>
    </source>
</evidence>